<keyword evidence="3" id="KW-0436">Ligase</keyword>
<dbReference type="PANTHER" id="PTHR43767:SF1">
    <property type="entry name" value="NONRIBOSOMAL PEPTIDE SYNTHASE PES1 (EUROFUNG)-RELATED"/>
    <property type="match status" value="1"/>
</dbReference>
<evidence type="ECO:0000259" key="2">
    <source>
        <dbReference type="Pfam" id="PF00501"/>
    </source>
</evidence>
<dbReference type="Proteomes" id="UP000509303">
    <property type="component" value="Chromosome"/>
</dbReference>
<feature type="region of interest" description="Disordered" evidence="1">
    <location>
        <begin position="145"/>
        <end position="178"/>
    </location>
</feature>
<reference evidence="3 4" key="1">
    <citation type="submission" date="2020-06" db="EMBL/GenBank/DDBJ databases">
        <title>Genome mining for natural products.</title>
        <authorList>
            <person name="Zhang B."/>
            <person name="Shi J."/>
            <person name="Ge H."/>
        </authorList>
    </citation>
    <scope>NUCLEOTIDE SEQUENCE [LARGE SCALE GENOMIC DNA]</scope>
    <source>
        <strain evidence="3 4">NA00687</strain>
    </source>
</reference>
<dbReference type="PANTHER" id="PTHR43767">
    <property type="entry name" value="LONG-CHAIN-FATTY-ACID--COA LIGASE"/>
    <property type="match status" value="1"/>
</dbReference>
<evidence type="ECO:0000256" key="1">
    <source>
        <dbReference type="SAM" id="MobiDB-lite"/>
    </source>
</evidence>
<dbReference type="InterPro" id="IPR000873">
    <property type="entry name" value="AMP-dep_synth/lig_dom"/>
</dbReference>
<dbReference type="EMBL" id="CP054929">
    <property type="protein sequence ID" value="QKW52124.1"/>
    <property type="molecule type" value="Genomic_DNA"/>
</dbReference>
<proteinExistence type="predicted"/>
<protein>
    <submittedName>
        <fullName evidence="3">Acyl--CoA ligase</fullName>
    </submittedName>
</protein>
<dbReference type="GO" id="GO:0016874">
    <property type="term" value="F:ligase activity"/>
    <property type="evidence" value="ECO:0007669"/>
    <property type="project" value="UniProtKB-KW"/>
</dbReference>
<gene>
    <name evidence="3" type="ORF">HUT08_24225</name>
</gene>
<evidence type="ECO:0000313" key="4">
    <source>
        <dbReference type="Proteomes" id="UP000509303"/>
    </source>
</evidence>
<dbReference type="PROSITE" id="PS00455">
    <property type="entry name" value="AMP_BINDING"/>
    <property type="match status" value="1"/>
</dbReference>
<dbReference type="RefSeq" id="WP_176163830.1">
    <property type="nucleotide sequence ID" value="NZ_CP054929.1"/>
</dbReference>
<dbReference type="Pfam" id="PF00501">
    <property type="entry name" value="AMP-binding"/>
    <property type="match status" value="1"/>
</dbReference>
<keyword evidence="4" id="KW-1185">Reference proteome</keyword>
<dbReference type="Gene3D" id="3.40.50.12780">
    <property type="entry name" value="N-terminal domain of ligase-like"/>
    <property type="match status" value="1"/>
</dbReference>
<feature type="domain" description="AMP-dependent synthetase/ligase" evidence="2">
    <location>
        <begin position="15"/>
        <end position="384"/>
    </location>
</feature>
<sequence length="518" mass="55924">MGRIRATLALATAPREAARRHPDVPIHLDQPLDLFPEAGDALDFATFAKLVERAAALLLGAGVLPGNRVLVVKRANFDVILLAFACARMGAVPILTHPDVGPTSLGLHVRRGEPAAIVTDADTESAGALDEVGAALPPRLYVGKPGRHGEALQDQPPGELPHSIVPPRDAPQLVTHSSGTTGVPKLVLHTVESFAGHAKPQVNFLRVVRLRDPYLTCVSPVHARAMSGMLTVLAVGLPLGFMTDPDPRNAERMLARVRPGIVETLPNAFIRWEETAEKRPELLSQVRMFISSFDAAHPRTIRTLLAAGRPGARYLQAYGQTETGPLTIKLHRANKGCTDGRCVGRPMIGHTRLRISDEGNTRRMGKGQLGAIFGKSAGVTPAYLGQGDQRVDGWWAMGDVGMVSKRGCLHLYDRIVDQGSGVESLLRAEDQILEGMRQLTEAVLIPVSEGPPVPLVCTRGDRPLDRAAWAEATAGLPELAPPVQCRWEDIPHTATWKVKRLEVARKLASGELVQLDVR</sequence>
<dbReference type="InterPro" id="IPR042099">
    <property type="entry name" value="ANL_N_sf"/>
</dbReference>
<name>A0A7H8NCI3_9ACTN</name>
<accession>A0A7H8NCI3</accession>
<organism evidence="3 4">
    <name type="scientific">Streptomyces buecherae</name>
    <dbReference type="NCBI Taxonomy" id="2763006"/>
    <lineage>
        <taxon>Bacteria</taxon>
        <taxon>Bacillati</taxon>
        <taxon>Actinomycetota</taxon>
        <taxon>Actinomycetes</taxon>
        <taxon>Kitasatosporales</taxon>
        <taxon>Streptomycetaceae</taxon>
        <taxon>Streptomyces</taxon>
    </lineage>
</organism>
<dbReference type="SUPFAM" id="SSF56801">
    <property type="entry name" value="Acetyl-CoA synthetase-like"/>
    <property type="match status" value="1"/>
</dbReference>
<dbReference type="InterPro" id="IPR050237">
    <property type="entry name" value="ATP-dep_AMP-bd_enzyme"/>
</dbReference>
<evidence type="ECO:0000313" key="3">
    <source>
        <dbReference type="EMBL" id="QKW52124.1"/>
    </source>
</evidence>
<dbReference type="AlphaFoldDB" id="A0A7H8NCI3"/>
<dbReference type="InterPro" id="IPR020845">
    <property type="entry name" value="AMP-binding_CS"/>
</dbReference>